<accession>B0DVI2</accession>
<name>B0DVI2_LACBS</name>
<proteinExistence type="predicted"/>
<evidence type="ECO:0000313" key="2">
    <source>
        <dbReference type="Proteomes" id="UP000001194"/>
    </source>
</evidence>
<organism evidence="2">
    <name type="scientific">Laccaria bicolor (strain S238N-H82 / ATCC MYA-4686)</name>
    <name type="common">Bicoloured deceiver</name>
    <name type="synonym">Laccaria laccata var. bicolor</name>
    <dbReference type="NCBI Taxonomy" id="486041"/>
    <lineage>
        <taxon>Eukaryota</taxon>
        <taxon>Fungi</taxon>
        <taxon>Dikarya</taxon>
        <taxon>Basidiomycota</taxon>
        <taxon>Agaricomycotina</taxon>
        <taxon>Agaricomycetes</taxon>
        <taxon>Agaricomycetidae</taxon>
        <taxon>Agaricales</taxon>
        <taxon>Agaricineae</taxon>
        <taxon>Hydnangiaceae</taxon>
        <taxon>Laccaria</taxon>
    </lineage>
</organism>
<reference evidence="1 2" key="1">
    <citation type="journal article" date="2008" name="Nature">
        <title>The genome of Laccaria bicolor provides insights into mycorrhizal symbiosis.</title>
        <authorList>
            <person name="Martin F."/>
            <person name="Aerts A."/>
            <person name="Ahren D."/>
            <person name="Brun A."/>
            <person name="Danchin E.G.J."/>
            <person name="Duchaussoy F."/>
            <person name="Gibon J."/>
            <person name="Kohler A."/>
            <person name="Lindquist E."/>
            <person name="Pereda V."/>
            <person name="Salamov A."/>
            <person name="Shapiro H.J."/>
            <person name="Wuyts J."/>
            <person name="Blaudez D."/>
            <person name="Buee M."/>
            <person name="Brokstein P."/>
            <person name="Canbaeck B."/>
            <person name="Cohen D."/>
            <person name="Courty P.E."/>
            <person name="Coutinho P.M."/>
            <person name="Delaruelle C."/>
            <person name="Detter J.C."/>
            <person name="Deveau A."/>
            <person name="DiFazio S."/>
            <person name="Duplessis S."/>
            <person name="Fraissinet-Tachet L."/>
            <person name="Lucic E."/>
            <person name="Frey-Klett P."/>
            <person name="Fourrey C."/>
            <person name="Feussner I."/>
            <person name="Gay G."/>
            <person name="Grimwood J."/>
            <person name="Hoegger P.J."/>
            <person name="Jain P."/>
            <person name="Kilaru S."/>
            <person name="Labbe J."/>
            <person name="Lin Y.C."/>
            <person name="Legue V."/>
            <person name="Le Tacon F."/>
            <person name="Marmeisse R."/>
            <person name="Melayah D."/>
            <person name="Montanini B."/>
            <person name="Muratet M."/>
            <person name="Nehls U."/>
            <person name="Niculita-Hirzel H."/>
            <person name="Oudot-Le Secq M.P."/>
            <person name="Peter M."/>
            <person name="Quesneville H."/>
            <person name="Rajashekar B."/>
            <person name="Reich M."/>
            <person name="Rouhier N."/>
            <person name="Schmutz J."/>
            <person name="Yin T."/>
            <person name="Chalot M."/>
            <person name="Henrissat B."/>
            <person name="Kuees U."/>
            <person name="Lucas S."/>
            <person name="Van de Peer Y."/>
            <person name="Podila G.K."/>
            <person name="Polle A."/>
            <person name="Pukkila P.J."/>
            <person name="Richardson P.M."/>
            <person name="Rouze P."/>
            <person name="Sanders I.R."/>
            <person name="Stajich J.E."/>
            <person name="Tunlid A."/>
            <person name="Tuskan G."/>
            <person name="Grigoriev I.V."/>
        </authorList>
    </citation>
    <scope>NUCLEOTIDE SEQUENCE [LARGE SCALE GENOMIC DNA]</scope>
    <source>
        <strain evidence="2">S238N-H82 / ATCC MYA-4686</strain>
    </source>
</reference>
<gene>
    <name evidence="1" type="ORF">LACBIDRAFT_310999</name>
</gene>
<dbReference type="KEGG" id="lbc:LACBIDRAFT_310999"/>
<dbReference type="InParanoid" id="B0DVI2"/>
<dbReference type="Proteomes" id="UP000001194">
    <property type="component" value="Unassembled WGS sequence"/>
</dbReference>
<dbReference type="HOGENOM" id="CLU_2210500_0_0_1"/>
<dbReference type="GeneID" id="6083582"/>
<evidence type="ECO:0000313" key="1">
    <source>
        <dbReference type="EMBL" id="EDR01421.1"/>
    </source>
</evidence>
<dbReference type="AlphaFoldDB" id="B0DVI2"/>
<keyword evidence="2" id="KW-1185">Reference proteome</keyword>
<dbReference type="RefSeq" id="XP_001887966.1">
    <property type="nucleotide sequence ID" value="XM_001887931.1"/>
</dbReference>
<sequence>MIASHHVSKLHHSARHSRLSRASALQFLNIHICLSKAAARLRKINGFVPTIGWKRHFSKGYYIFEHHELGRFSRLYTALNVEGMNELLAIMMATARQWRDTLIRELP</sequence>
<dbReference type="EMBL" id="DS547139">
    <property type="protein sequence ID" value="EDR01421.1"/>
    <property type="molecule type" value="Genomic_DNA"/>
</dbReference>
<protein>
    <submittedName>
        <fullName evidence="1">Predicted protein</fullName>
    </submittedName>
</protein>